<sequence>MSKYLQYIPRTLQEDFVGNNVIPIVGAGFSKNAIIPSGISMPDWNQLGHNVASYIMDYEYTNALDALSIFESEYSRIKLIELLVKELHIYEIQPSPTYMAFCDIFYDTICTTNFDFLLDESLQLSKRPVSVIVSEEKLSINMKDSTKLIKLHGDFNHPNNMVITEQDYDFFLDNNKLLATYISNLFITKTLFLVGYSFDDNDTRNLWQIINSRLGNLKKLAYCVMVDASKTEIARFERRNIKVINLPGKKENYPQILEAFFKEIKELISQSSTQLFQTTDNRVKEELILPDEVNRLCYIAAPHQRLSQIKENIFPLLSSYSITPITLDEILYPGDNWLAKSELLIEKTNLALIDLTQNNSNVMWELTTLLKNRKHIILIANEGSIIDIQIKEHSIIYYKTLDDEDFLLKLQNHIDMYIKDYPFDGIEEAMRLFEKKEFNAASISAFRYLEESIRKSNIKLDNYSHHYSLNMMLQALYKNEILHNISFNEIKDYISLRNNLVHTNISINKSEAANVIAFVKKIVNELTSYIRSN</sequence>
<dbReference type="SUPFAM" id="SSF52467">
    <property type="entry name" value="DHS-like NAD/FAD-binding domain"/>
    <property type="match status" value="1"/>
</dbReference>
<reference evidence="1 2" key="1">
    <citation type="submission" date="2011-08" db="EMBL/GenBank/DDBJ databases">
        <title>The Genome Sequence of Clostridium hathewayi WAL-18680.</title>
        <authorList>
            <consortium name="The Broad Institute Genome Sequencing Platform"/>
            <person name="Earl A."/>
            <person name="Ward D."/>
            <person name="Feldgarden M."/>
            <person name="Gevers D."/>
            <person name="Finegold S.M."/>
            <person name="Summanen P.H."/>
            <person name="Molitoris D.R."/>
            <person name="Song M."/>
            <person name="Daigneault M."/>
            <person name="Allen-Vercoe E."/>
            <person name="Young S.K."/>
            <person name="Zeng Q."/>
            <person name="Gargeya S."/>
            <person name="Fitzgerald M."/>
            <person name="Haas B."/>
            <person name="Abouelleil A."/>
            <person name="Alvarado L."/>
            <person name="Arachchi H.M."/>
            <person name="Berlin A."/>
            <person name="Brown A."/>
            <person name="Chapman S.B."/>
            <person name="Chen Z."/>
            <person name="Dunbar C."/>
            <person name="Freedman E."/>
            <person name="Gearin G."/>
            <person name="Gellesch M."/>
            <person name="Goldberg J."/>
            <person name="Griggs A."/>
            <person name="Gujja S."/>
            <person name="Heiman D."/>
            <person name="Howarth C."/>
            <person name="Larson L."/>
            <person name="Lui A."/>
            <person name="MacDonald P.J.P."/>
            <person name="Montmayeur A."/>
            <person name="Murphy C."/>
            <person name="Neiman D."/>
            <person name="Pearson M."/>
            <person name="Priest M."/>
            <person name="Roberts A."/>
            <person name="Saif S."/>
            <person name="Shea T."/>
            <person name="Shenoy N."/>
            <person name="Sisk P."/>
            <person name="Stolte C."/>
            <person name="Sykes S."/>
            <person name="Wortman J."/>
            <person name="Nusbaum C."/>
            <person name="Birren B."/>
        </authorList>
    </citation>
    <scope>NUCLEOTIDE SEQUENCE [LARGE SCALE GENOMIC DNA]</scope>
    <source>
        <strain evidence="1 2">WAL-18680</strain>
    </source>
</reference>
<dbReference type="OrthoDB" id="1803978at2"/>
<dbReference type="PATRIC" id="fig|742737.3.peg.3714"/>
<accession>G5IJQ6</accession>
<keyword evidence="2" id="KW-1185">Reference proteome</keyword>
<dbReference type="RefSeq" id="WP_006781725.1">
    <property type="nucleotide sequence ID" value="NZ_CP040506.1"/>
</dbReference>
<evidence type="ECO:0000313" key="1">
    <source>
        <dbReference type="EMBL" id="EHI58276.1"/>
    </source>
</evidence>
<dbReference type="HOGENOM" id="CLU_035593_0_0_9"/>
<protein>
    <submittedName>
        <fullName evidence="1">Uncharacterized protein</fullName>
    </submittedName>
</protein>
<dbReference type="AlphaFoldDB" id="G5IJQ6"/>
<comment type="caution">
    <text evidence="1">The sequence shown here is derived from an EMBL/GenBank/DDBJ whole genome shotgun (WGS) entry which is preliminary data.</text>
</comment>
<gene>
    <name evidence="1" type="ORF">HMPREF9473_03734</name>
</gene>
<evidence type="ECO:0000313" key="2">
    <source>
        <dbReference type="Proteomes" id="UP000005384"/>
    </source>
</evidence>
<proteinExistence type="predicted"/>
<dbReference type="EMBL" id="ADLN01000104">
    <property type="protein sequence ID" value="EHI58276.1"/>
    <property type="molecule type" value="Genomic_DNA"/>
</dbReference>
<name>G5IJQ6_9FIRM</name>
<dbReference type="InterPro" id="IPR029035">
    <property type="entry name" value="DHS-like_NAD/FAD-binding_dom"/>
</dbReference>
<organism evidence="1 2">
    <name type="scientific">Hungatella hathewayi WAL-18680</name>
    <dbReference type="NCBI Taxonomy" id="742737"/>
    <lineage>
        <taxon>Bacteria</taxon>
        <taxon>Bacillati</taxon>
        <taxon>Bacillota</taxon>
        <taxon>Clostridia</taxon>
        <taxon>Lachnospirales</taxon>
        <taxon>Lachnospiraceae</taxon>
        <taxon>Hungatella</taxon>
    </lineage>
</organism>
<dbReference type="Proteomes" id="UP000005384">
    <property type="component" value="Unassembled WGS sequence"/>
</dbReference>
<dbReference type="Pfam" id="PF13289">
    <property type="entry name" value="SIR2_2"/>
    <property type="match status" value="1"/>
</dbReference>